<dbReference type="Proteomes" id="UP000637643">
    <property type="component" value="Unassembled WGS sequence"/>
</dbReference>
<dbReference type="AlphaFoldDB" id="A0A917BY03"/>
<dbReference type="InterPro" id="IPR036890">
    <property type="entry name" value="HATPase_C_sf"/>
</dbReference>
<feature type="transmembrane region" description="Helical" evidence="1">
    <location>
        <begin position="287"/>
        <end position="305"/>
    </location>
</feature>
<keyword evidence="1" id="KW-0812">Transmembrane</keyword>
<protein>
    <submittedName>
        <fullName evidence="3">Histidine kinase</fullName>
    </submittedName>
</protein>
<keyword evidence="3" id="KW-0808">Transferase</keyword>
<dbReference type="EMBL" id="BMKR01000001">
    <property type="protein sequence ID" value="GGF61198.1"/>
    <property type="molecule type" value="Genomic_DNA"/>
</dbReference>
<accession>A0A917BY03</accession>
<dbReference type="GO" id="GO:0000155">
    <property type="term" value="F:phosphorelay sensor kinase activity"/>
    <property type="evidence" value="ECO:0007669"/>
    <property type="project" value="InterPro"/>
</dbReference>
<dbReference type="Pfam" id="PF06580">
    <property type="entry name" value="His_kinase"/>
    <property type="match status" value="1"/>
</dbReference>
<dbReference type="PANTHER" id="PTHR34220:SF7">
    <property type="entry name" value="SENSOR HISTIDINE KINASE YPDA"/>
    <property type="match status" value="1"/>
</dbReference>
<reference evidence="3" key="1">
    <citation type="journal article" date="2014" name="Int. J. Syst. Evol. Microbiol.">
        <title>Complete genome sequence of Corynebacterium casei LMG S-19264T (=DSM 44701T), isolated from a smear-ripened cheese.</title>
        <authorList>
            <consortium name="US DOE Joint Genome Institute (JGI-PGF)"/>
            <person name="Walter F."/>
            <person name="Albersmeier A."/>
            <person name="Kalinowski J."/>
            <person name="Ruckert C."/>
        </authorList>
    </citation>
    <scope>NUCLEOTIDE SEQUENCE</scope>
    <source>
        <strain evidence="3">CGMCC 1.16134</strain>
    </source>
</reference>
<dbReference type="RefSeq" id="WP_189021832.1">
    <property type="nucleotide sequence ID" value="NZ_BMKR01000001.1"/>
</dbReference>
<dbReference type="SUPFAM" id="SSF55874">
    <property type="entry name" value="ATPase domain of HSP90 chaperone/DNA topoisomerase II/histidine kinase"/>
    <property type="match status" value="1"/>
</dbReference>
<keyword evidence="1" id="KW-1133">Transmembrane helix</keyword>
<dbReference type="InterPro" id="IPR050640">
    <property type="entry name" value="Bact_2-comp_sensor_kinase"/>
</dbReference>
<dbReference type="InterPro" id="IPR010559">
    <property type="entry name" value="Sig_transdc_His_kin_internal"/>
</dbReference>
<sequence length="583" mass="66723">MRRQRLPFHRFHHKLFLMILLLTLAPILIVGAVNIFVTSNLFTRQLEESSDMILSRTAAPFEQLYQEFEMTERLFLHDEELVQAFFNTSENSVIRQTAVANRLLQYLTNIKYINADFRISFLLPDEHYLSHYGLPVKADPEFIEGLSLDQGALEQVYRLSGKDSADEFTWIVPIGSITHHQLYGSMLISVPYSSIKALLGEPLESGQRQYLLADNAFEGDVFVGYQGTEENAGLRSGLLLAAGEPGSQADYSYTEGENYYSTRHVGENWTLLGIVPRKHVLFPLYKVYQWTAGVMGLLLLVSTMVSSRLAHNFSRPIERLASLVVRKKSYGAHLNIPPLVRGDEIGILYDGIRELLMEIREEQILKREYHLRLLQYQINPHFLYNSLDTINWKALEHRDRELTGMIEYLTGFLRAGLDGHDVVTLEQELKHLNNYIGMQQIRYKEQFAITVEMEPELLQQTIVKISLQPLVENAIMHGMSRQAGGNRIEIKGRRTGEDTYSIGVFDNGQLLDLPKVQRLLSEREPDPTSFGIRNVHERIRLYFGEAYGLQVKPLEDGKCFELLIPFTENGVNLAETDPPPSVF</sequence>
<name>A0A917BY03_9BACL</name>
<proteinExistence type="predicted"/>
<reference evidence="3" key="2">
    <citation type="submission" date="2020-09" db="EMBL/GenBank/DDBJ databases">
        <authorList>
            <person name="Sun Q."/>
            <person name="Zhou Y."/>
        </authorList>
    </citation>
    <scope>NUCLEOTIDE SEQUENCE</scope>
    <source>
        <strain evidence="3">CGMCC 1.16134</strain>
    </source>
</reference>
<feature type="domain" description="Signal transduction histidine kinase internal region" evidence="2">
    <location>
        <begin position="370"/>
        <end position="447"/>
    </location>
</feature>
<dbReference type="Gene3D" id="3.30.565.10">
    <property type="entry name" value="Histidine kinase-like ATPase, C-terminal domain"/>
    <property type="match status" value="1"/>
</dbReference>
<keyword evidence="1" id="KW-0472">Membrane</keyword>
<evidence type="ECO:0000256" key="1">
    <source>
        <dbReference type="SAM" id="Phobius"/>
    </source>
</evidence>
<keyword evidence="3" id="KW-0418">Kinase</keyword>
<dbReference type="PANTHER" id="PTHR34220">
    <property type="entry name" value="SENSOR HISTIDINE KINASE YPDA"/>
    <property type="match status" value="1"/>
</dbReference>
<feature type="transmembrane region" description="Helical" evidence="1">
    <location>
        <begin position="15"/>
        <end position="37"/>
    </location>
</feature>
<evidence type="ECO:0000313" key="3">
    <source>
        <dbReference type="EMBL" id="GGF61198.1"/>
    </source>
</evidence>
<evidence type="ECO:0000313" key="4">
    <source>
        <dbReference type="Proteomes" id="UP000637643"/>
    </source>
</evidence>
<gene>
    <name evidence="3" type="ORF">GCM10010912_03010</name>
</gene>
<organism evidence="3 4">
    <name type="scientific">Paenibacillus albidus</name>
    <dbReference type="NCBI Taxonomy" id="2041023"/>
    <lineage>
        <taxon>Bacteria</taxon>
        <taxon>Bacillati</taxon>
        <taxon>Bacillota</taxon>
        <taxon>Bacilli</taxon>
        <taxon>Bacillales</taxon>
        <taxon>Paenibacillaceae</taxon>
        <taxon>Paenibacillus</taxon>
    </lineage>
</organism>
<evidence type="ECO:0000259" key="2">
    <source>
        <dbReference type="Pfam" id="PF06580"/>
    </source>
</evidence>
<keyword evidence="4" id="KW-1185">Reference proteome</keyword>
<comment type="caution">
    <text evidence="3">The sequence shown here is derived from an EMBL/GenBank/DDBJ whole genome shotgun (WGS) entry which is preliminary data.</text>
</comment>
<dbReference type="GO" id="GO:0016020">
    <property type="term" value="C:membrane"/>
    <property type="evidence" value="ECO:0007669"/>
    <property type="project" value="InterPro"/>
</dbReference>